<dbReference type="EMBL" id="FRAS01000014">
    <property type="protein sequence ID" value="SHL43688.1"/>
    <property type="molecule type" value="Genomic_DNA"/>
</dbReference>
<keyword evidence="7" id="KW-0479">Metal-binding</keyword>
<feature type="domain" description="Metallo-beta-lactamase" evidence="13">
    <location>
        <begin position="68"/>
        <end position="238"/>
    </location>
</feature>
<keyword evidence="12" id="KW-0046">Antibiotic resistance</keyword>
<evidence type="ECO:0000256" key="12">
    <source>
        <dbReference type="ARBA" id="ARBA00023251"/>
    </source>
</evidence>
<proteinExistence type="inferred from homology"/>
<dbReference type="InterPro" id="IPR001279">
    <property type="entry name" value="Metallo-B-lactamas"/>
</dbReference>
<evidence type="ECO:0000256" key="5">
    <source>
        <dbReference type="ARBA" id="ARBA00011245"/>
    </source>
</evidence>
<dbReference type="PANTHER" id="PTHR42951:SF4">
    <property type="entry name" value="ACYL-COENZYME A THIOESTERASE MBLAC2"/>
    <property type="match status" value="1"/>
</dbReference>
<dbReference type="GO" id="GO:0042597">
    <property type="term" value="C:periplasmic space"/>
    <property type="evidence" value="ECO:0007669"/>
    <property type="project" value="UniProtKB-SubCell"/>
</dbReference>
<evidence type="ECO:0000256" key="9">
    <source>
        <dbReference type="ARBA" id="ARBA00022764"/>
    </source>
</evidence>
<dbReference type="EC" id="3.5.2.6" evidence="6"/>
<keyword evidence="9" id="KW-0574">Periplasm</keyword>
<dbReference type="SMART" id="SM00849">
    <property type="entry name" value="Lactamase_B"/>
    <property type="match status" value="1"/>
</dbReference>
<evidence type="ECO:0000256" key="2">
    <source>
        <dbReference type="ARBA" id="ARBA00001947"/>
    </source>
</evidence>
<evidence type="ECO:0000313" key="14">
    <source>
        <dbReference type="EMBL" id="SHL43688.1"/>
    </source>
</evidence>
<dbReference type="GO" id="GO:0008800">
    <property type="term" value="F:beta-lactamase activity"/>
    <property type="evidence" value="ECO:0007669"/>
    <property type="project" value="UniProtKB-EC"/>
</dbReference>
<dbReference type="Proteomes" id="UP000183947">
    <property type="component" value="Unassembled WGS sequence"/>
</dbReference>
<dbReference type="InterPro" id="IPR058199">
    <property type="entry name" value="BlaB//VIM/IMP-1"/>
</dbReference>
<dbReference type="GO" id="GO:0008270">
    <property type="term" value="F:zinc ion binding"/>
    <property type="evidence" value="ECO:0007669"/>
    <property type="project" value="InterPro"/>
</dbReference>
<comment type="subcellular location">
    <subcellularLocation>
        <location evidence="3">Periplasm</location>
    </subcellularLocation>
</comment>
<dbReference type="NCBIfam" id="NF012229">
    <property type="entry name" value="bla_class_B_core"/>
    <property type="match status" value="1"/>
</dbReference>
<evidence type="ECO:0000256" key="4">
    <source>
        <dbReference type="ARBA" id="ARBA00005250"/>
    </source>
</evidence>
<sequence length="270" mass="29765">MPFLPFYRRLRRFPLLFLAAFLLAPLLLAARPPRPKPAPLHLQVRRIAPDVFVHTSYRRYPGKAAPVPSNGLIISTSKGALLIDTAWDPEQTLELLRWVADSLHQRVRLVVISHAHEDRLGGLAVLRANKINVYSTPLTAKRAAKLPFGTPMPAIKPYTVIRAGRTRLELFSPGPGHSPDNLVAWLPKQQILFGGCLVKEAAAPNLGNIDEADLKAWPTTLRTVAARYPKARIVVPGHGQWGSTALFTHTLGLLNALKTPKTQTALNDKP</sequence>
<gene>
    <name evidence="14" type="ORF">SAMN02746009_02764</name>
</gene>
<keyword evidence="11" id="KW-0862">Zinc</keyword>
<evidence type="ECO:0000256" key="10">
    <source>
        <dbReference type="ARBA" id="ARBA00022801"/>
    </source>
</evidence>
<dbReference type="Gene3D" id="3.60.15.10">
    <property type="entry name" value="Ribonuclease Z/Hydroxyacylglutathione hydrolase-like"/>
    <property type="match status" value="1"/>
</dbReference>
<keyword evidence="15" id="KW-1185">Reference proteome</keyword>
<dbReference type="InterPro" id="IPR050855">
    <property type="entry name" value="NDM-1-like"/>
</dbReference>
<dbReference type="OrthoDB" id="9769598at2"/>
<dbReference type="PANTHER" id="PTHR42951">
    <property type="entry name" value="METALLO-BETA-LACTAMASE DOMAIN-CONTAINING"/>
    <property type="match status" value="1"/>
</dbReference>
<comment type="subunit">
    <text evidence="5">Monomer.</text>
</comment>
<organism evidence="14 15">
    <name type="scientific">Hymenobacter psychrotolerans DSM 18569</name>
    <dbReference type="NCBI Taxonomy" id="1121959"/>
    <lineage>
        <taxon>Bacteria</taxon>
        <taxon>Pseudomonadati</taxon>
        <taxon>Bacteroidota</taxon>
        <taxon>Cytophagia</taxon>
        <taxon>Cytophagales</taxon>
        <taxon>Hymenobacteraceae</taxon>
        <taxon>Hymenobacter</taxon>
    </lineage>
</organism>
<dbReference type="GO" id="GO:0046677">
    <property type="term" value="P:response to antibiotic"/>
    <property type="evidence" value="ECO:0007669"/>
    <property type="project" value="UniProtKB-KW"/>
</dbReference>
<evidence type="ECO:0000256" key="7">
    <source>
        <dbReference type="ARBA" id="ARBA00022723"/>
    </source>
</evidence>
<dbReference type="PROSITE" id="PS00744">
    <property type="entry name" value="BETA_LACTAMASE_B_2"/>
    <property type="match status" value="1"/>
</dbReference>
<evidence type="ECO:0000256" key="1">
    <source>
        <dbReference type="ARBA" id="ARBA00001526"/>
    </source>
</evidence>
<dbReference type="STRING" id="1121959.SAMN02746009_02764"/>
<accession>A0A1M7ALU1</accession>
<dbReference type="GO" id="GO:0017001">
    <property type="term" value="P:antibiotic catabolic process"/>
    <property type="evidence" value="ECO:0007669"/>
    <property type="project" value="InterPro"/>
</dbReference>
<evidence type="ECO:0000256" key="11">
    <source>
        <dbReference type="ARBA" id="ARBA00022833"/>
    </source>
</evidence>
<reference evidence="15" key="1">
    <citation type="submission" date="2016-11" db="EMBL/GenBank/DDBJ databases">
        <authorList>
            <person name="Varghese N."/>
            <person name="Submissions S."/>
        </authorList>
    </citation>
    <scope>NUCLEOTIDE SEQUENCE [LARGE SCALE GENOMIC DNA]</scope>
    <source>
        <strain evidence="15">DSM 18569</strain>
    </source>
</reference>
<dbReference type="NCBIfam" id="NF033088">
    <property type="entry name" value="bla_subclass_B1"/>
    <property type="match status" value="1"/>
</dbReference>
<evidence type="ECO:0000256" key="8">
    <source>
        <dbReference type="ARBA" id="ARBA00022729"/>
    </source>
</evidence>
<evidence type="ECO:0000259" key="13">
    <source>
        <dbReference type="SMART" id="SM00849"/>
    </source>
</evidence>
<dbReference type="AlphaFoldDB" id="A0A1M7ALU1"/>
<keyword evidence="8" id="KW-0732">Signal</keyword>
<keyword evidence="10" id="KW-0378">Hydrolase</keyword>
<dbReference type="InterPro" id="IPR036866">
    <property type="entry name" value="RibonucZ/Hydroxyglut_hydro"/>
</dbReference>
<dbReference type="Pfam" id="PF00753">
    <property type="entry name" value="Lactamase_B"/>
    <property type="match status" value="1"/>
</dbReference>
<comment type="similarity">
    <text evidence="4">Belongs to the metallo-beta-lactamase superfamily. Class-B beta-lactamase family.</text>
</comment>
<name>A0A1M7ALU1_9BACT</name>
<dbReference type="RefSeq" id="WP_073286058.1">
    <property type="nucleotide sequence ID" value="NZ_FRAS01000014.1"/>
</dbReference>
<evidence type="ECO:0000256" key="6">
    <source>
        <dbReference type="ARBA" id="ARBA00012865"/>
    </source>
</evidence>
<protein>
    <recommendedName>
        <fullName evidence="6">beta-lactamase</fullName>
        <ecNumber evidence="6">3.5.2.6</ecNumber>
    </recommendedName>
</protein>
<dbReference type="InterPro" id="IPR001018">
    <property type="entry name" value="Beta-lactamase_class-B_CS"/>
</dbReference>
<comment type="catalytic activity">
    <reaction evidence="1">
        <text>a beta-lactam + H2O = a substituted beta-amino acid</text>
        <dbReference type="Rhea" id="RHEA:20401"/>
        <dbReference type="ChEBI" id="CHEBI:15377"/>
        <dbReference type="ChEBI" id="CHEBI:35627"/>
        <dbReference type="ChEBI" id="CHEBI:140347"/>
        <dbReference type="EC" id="3.5.2.6"/>
    </reaction>
</comment>
<dbReference type="SUPFAM" id="SSF56281">
    <property type="entry name" value="Metallo-hydrolase/oxidoreductase"/>
    <property type="match status" value="1"/>
</dbReference>
<comment type="cofactor">
    <cofactor evidence="2">
        <name>Zn(2+)</name>
        <dbReference type="ChEBI" id="CHEBI:29105"/>
    </cofactor>
</comment>
<evidence type="ECO:0000313" key="15">
    <source>
        <dbReference type="Proteomes" id="UP000183947"/>
    </source>
</evidence>
<evidence type="ECO:0000256" key="3">
    <source>
        <dbReference type="ARBA" id="ARBA00004418"/>
    </source>
</evidence>